<sequence length="101" mass="10572">MGTVNPPLFVASANQKTPAPKKGLKFRTHGPKHGSFGGGGARSPGHGHERNRPRLGAGLAALNARGKRLICGWFESAARGTRFSCKAAMPSPSRLPADELS</sequence>
<dbReference type="Proteomes" id="UP001460270">
    <property type="component" value="Unassembled WGS sequence"/>
</dbReference>
<evidence type="ECO:0000313" key="3">
    <source>
        <dbReference type="Proteomes" id="UP001460270"/>
    </source>
</evidence>
<comment type="caution">
    <text evidence="2">The sequence shown here is derived from an EMBL/GenBank/DDBJ whole genome shotgun (WGS) entry which is preliminary data.</text>
</comment>
<organism evidence="2 3">
    <name type="scientific">Mugilogobius chulae</name>
    <name type="common">yellowstripe goby</name>
    <dbReference type="NCBI Taxonomy" id="88201"/>
    <lineage>
        <taxon>Eukaryota</taxon>
        <taxon>Metazoa</taxon>
        <taxon>Chordata</taxon>
        <taxon>Craniata</taxon>
        <taxon>Vertebrata</taxon>
        <taxon>Euteleostomi</taxon>
        <taxon>Actinopterygii</taxon>
        <taxon>Neopterygii</taxon>
        <taxon>Teleostei</taxon>
        <taxon>Neoteleostei</taxon>
        <taxon>Acanthomorphata</taxon>
        <taxon>Gobiaria</taxon>
        <taxon>Gobiiformes</taxon>
        <taxon>Gobioidei</taxon>
        <taxon>Gobiidae</taxon>
        <taxon>Gobionellinae</taxon>
        <taxon>Mugilogobius</taxon>
    </lineage>
</organism>
<feature type="region of interest" description="Disordered" evidence="1">
    <location>
        <begin position="1"/>
        <end position="54"/>
    </location>
</feature>
<dbReference type="AlphaFoldDB" id="A0AAW0NU12"/>
<accession>A0AAW0NU12</accession>
<name>A0AAW0NU12_9GOBI</name>
<protein>
    <submittedName>
        <fullName evidence="2">Uncharacterized protein</fullName>
    </submittedName>
</protein>
<keyword evidence="3" id="KW-1185">Reference proteome</keyword>
<feature type="compositionally biased region" description="Basic residues" evidence="1">
    <location>
        <begin position="22"/>
        <end position="32"/>
    </location>
</feature>
<proteinExistence type="predicted"/>
<evidence type="ECO:0000256" key="1">
    <source>
        <dbReference type="SAM" id="MobiDB-lite"/>
    </source>
</evidence>
<reference evidence="3" key="1">
    <citation type="submission" date="2024-04" db="EMBL/GenBank/DDBJ databases">
        <title>Salinicola lusitanus LLJ914,a marine bacterium isolated from the Okinawa Trough.</title>
        <authorList>
            <person name="Li J."/>
        </authorList>
    </citation>
    <scope>NUCLEOTIDE SEQUENCE [LARGE SCALE GENOMIC DNA]</scope>
</reference>
<gene>
    <name evidence="2" type="ORF">WMY93_015275</name>
</gene>
<dbReference type="EMBL" id="JBBPFD010000011">
    <property type="protein sequence ID" value="KAK7906663.1"/>
    <property type="molecule type" value="Genomic_DNA"/>
</dbReference>
<evidence type="ECO:0000313" key="2">
    <source>
        <dbReference type="EMBL" id="KAK7906663.1"/>
    </source>
</evidence>